<proteinExistence type="inferred from homology"/>
<keyword evidence="4" id="KW-0804">Transcription</keyword>
<evidence type="ECO:0000256" key="2">
    <source>
        <dbReference type="ARBA" id="ARBA00023015"/>
    </source>
</evidence>
<dbReference type="InterPro" id="IPR050950">
    <property type="entry name" value="HTH-type_LysR_regulators"/>
</dbReference>
<evidence type="ECO:0000256" key="1">
    <source>
        <dbReference type="ARBA" id="ARBA00009437"/>
    </source>
</evidence>
<dbReference type="SUPFAM" id="SSF53850">
    <property type="entry name" value="Periplasmic binding protein-like II"/>
    <property type="match status" value="1"/>
</dbReference>
<evidence type="ECO:0000313" key="6">
    <source>
        <dbReference type="EMBL" id="MFM1730255.1"/>
    </source>
</evidence>
<keyword evidence="2" id="KW-0805">Transcription regulation</keyword>
<accession>A0ABW9FXB2</accession>
<comment type="similarity">
    <text evidence="1">Belongs to the LysR transcriptional regulatory family.</text>
</comment>
<dbReference type="Pfam" id="PF03466">
    <property type="entry name" value="LysR_substrate"/>
    <property type="match status" value="1"/>
</dbReference>
<dbReference type="Gene3D" id="3.40.190.290">
    <property type="match status" value="1"/>
</dbReference>
<evidence type="ECO:0000256" key="3">
    <source>
        <dbReference type="ARBA" id="ARBA00023125"/>
    </source>
</evidence>
<dbReference type="PROSITE" id="PS50931">
    <property type="entry name" value="HTH_LYSR"/>
    <property type="match status" value="1"/>
</dbReference>
<evidence type="ECO:0000259" key="5">
    <source>
        <dbReference type="PROSITE" id="PS50931"/>
    </source>
</evidence>
<comment type="caution">
    <text evidence="6">The sequence shown here is derived from an EMBL/GenBank/DDBJ whole genome shotgun (WGS) entry which is preliminary data.</text>
</comment>
<feature type="domain" description="HTH lysR-type" evidence="5">
    <location>
        <begin position="1"/>
        <end position="58"/>
    </location>
</feature>
<dbReference type="InterPro" id="IPR036388">
    <property type="entry name" value="WH-like_DNA-bd_sf"/>
</dbReference>
<dbReference type="EMBL" id="JBDLNU010000004">
    <property type="protein sequence ID" value="MFM1730255.1"/>
    <property type="molecule type" value="Genomic_DNA"/>
</dbReference>
<evidence type="ECO:0000313" key="7">
    <source>
        <dbReference type="Proteomes" id="UP001629744"/>
    </source>
</evidence>
<name>A0ABW9FXB2_9NOCA</name>
<dbReference type="InterPro" id="IPR000847">
    <property type="entry name" value="LysR_HTH_N"/>
</dbReference>
<dbReference type="RefSeq" id="WP_348603013.1">
    <property type="nucleotide sequence ID" value="NZ_CP157276.1"/>
</dbReference>
<evidence type="ECO:0000256" key="4">
    <source>
        <dbReference type="ARBA" id="ARBA00023163"/>
    </source>
</evidence>
<dbReference type="InterPro" id="IPR036390">
    <property type="entry name" value="WH_DNA-bd_sf"/>
</dbReference>
<organism evidence="6 7">
    <name type="scientific">Prescottella soli</name>
    <dbReference type="NCBI Taxonomy" id="1543852"/>
    <lineage>
        <taxon>Bacteria</taxon>
        <taxon>Bacillati</taxon>
        <taxon>Actinomycetota</taxon>
        <taxon>Actinomycetes</taxon>
        <taxon>Mycobacteriales</taxon>
        <taxon>Nocardiaceae</taxon>
        <taxon>Prescottella</taxon>
    </lineage>
</organism>
<protein>
    <submittedName>
        <fullName evidence="6">LysR family transcriptional regulator</fullName>
    </submittedName>
</protein>
<dbReference type="SUPFAM" id="SSF46785">
    <property type="entry name" value="Winged helix' DNA-binding domain"/>
    <property type="match status" value="1"/>
</dbReference>
<keyword evidence="7" id="KW-1185">Reference proteome</keyword>
<sequence length="308" mass="32651">MTLDQLACFVAVTRVGHFTRAADEVGIAQPSLSRQIAALEKDLGTRLFDRGAGAVTLTDAGEALLPVAIRMLEDRAAAYRQIGELNGLVKGRLRLGATPSLCISLVADVLSRFHAIYPGIELHLTEAGSRTLVTKLDQGELDLALVVAERTDIDSGLVLTPLLSEELVVVSSAGKPPLTRHHSMTLAELANEELVACHANYDLRLTVDRAFAAAGLQARTVVEGAELDAVLRFVAHGIGVSVAPMMAALHYPGLRTTRLTAPQLTRTISLAHRAHLAPTRASAAFHTLLDDAIAENTARALASLSGEA</sequence>
<dbReference type="InterPro" id="IPR005119">
    <property type="entry name" value="LysR_subst-bd"/>
</dbReference>
<keyword evidence="3" id="KW-0238">DNA-binding</keyword>
<dbReference type="CDD" id="cd05466">
    <property type="entry name" value="PBP2_LTTR_substrate"/>
    <property type="match status" value="1"/>
</dbReference>
<dbReference type="Pfam" id="PF00126">
    <property type="entry name" value="HTH_1"/>
    <property type="match status" value="1"/>
</dbReference>
<dbReference type="Proteomes" id="UP001629744">
    <property type="component" value="Unassembled WGS sequence"/>
</dbReference>
<dbReference type="PANTHER" id="PTHR30419">
    <property type="entry name" value="HTH-TYPE TRANSCRIPTIONAL REGULATOR YBHD"/>
    <property type="match status" value="1"/>
</dbReference>
<dbReference type="PRINTS" id="PR00039">
    <property type="entry name" value="HTHLYSR"/>
</dbReference>
<dbReference type="Gene3D" id="1.10.10.10">
    <property type="entry name" value="Winged helix-like DNA-binding domain superfamily/Winged helix DNA-binding domain"/>
    <property type="match status" value="1"/>
</dbReference>
<gene>
    <name evidence="6" type="ORF">ABEU19_003781</name>
</gene>
<reference evidence="6 7" key="1">
    <citation type="submission" date="2023-11" db="EMBL/GenBank/DDBJ databases">
        <authorList>
            <person name="Val-Calvo J."/>
            <person name="Scortti M."/>
            <person name="Vazquez-Boland J."/>
        </authorList>
    </citation>
    <scope>NUCLEOTIDE SEQUENCE [LARGE SCALE GENOMIC DNA]</scope>
    <source>
        <strain evidence="6 7">DSM 46662</strain>
    </source>
</reference>